<proteinExistence type="predicted"/>
<accession>A0ABW3AWF3</accession>
<feature type="domain" description="DUF4136" evidence="2">
    <location>
        <begin position="27"/>
        <end position="206"/>
    </location>
</feature>
<dbReference type="RefSeq" id="WP_377117765.1">
    <property type="nucleotide sequence ID" value="NZ_JBHTHZ010000014.1"/>
</dbReference>
<evidence type="ECO:0000313" key="4">
    <source>
        <dbReference type="Proteomes" id="UP001597010"/>
    </source>
</evidence>
<organism evidence="3 4">
    <name type="scientific">Mucilaginibacter litoreus</name>
    <dbReference type="NCBI Taxonomy" id="1048221"/>
    <lineage>
        <taxon>Bacteria</taxon>
        <taxon>Pseudomonadati</taxon>
        <taxon>Bacteroidota</taxon>
        <taxon>Sphingobacteriia</taxon>
        <taxon>Sphingobacteriales</taxon>
        <taxon>Sphingobacteriaceae</taxon>
        <taxon>Mucilaginibacter</taxon>
    </lineage>
</organism>
<feature type="signal peptide" evidence="1">
    <location>
        <begin position="1"/>
        <end position="20"/>
    </location>
</feature>
<name>A0ABW3AWF3_9SPHI</name>
<dbReference type="PROSITE" id="PS51257">
    <property type="entry name" value="PROKAR_LIPOPROTEIN"/>
    <property type="match status" value="1"/>
</dbReference>
<comment type="caution">
    <text evidence="3">The sequence shown here is derived from an EMBL/GenBank/DDBJ whole genome shotgun (WGS) entry which is preliminary data.</text>
</comment>
<dbReference type="Gene3D" id="3.30.160.670">
    <property type="match status" value="1"/>
</dbReference>
<sequence>MVRKFKTLFTVVLLSATSCATSYKLANSDFDKTVDFSKYKTFSWIAPLDKDSISAADQIIYNNTINYFAHDLAARGMTVDNDNPDLLFQLKVSEKREQRTETARQTFPLYNNNYYFRYHAFSPYNRYYNLYPRSYYYNRGFNFNDYRYGYNTQTGDYTKSSLTLNVMDLKQRKFIYTATVEADLYDPATWKRELHPAVHTLLDNYPVKATAKK</sequence>
<protein>
    <submittedName>
        <fullName evidence="3">DUF4136 domain-containing protein</fullName>
    </submittedName>
</protein>
<gene>
    <name evidence="3" type="ORF">ACFQZX_17395</name>
</gene>
<keyword evidence="1" id="KW-0732">Signal</keyword>
<dbReference type="InterPro" id="IPR025411">
    <property type="entry name" value="DUF4136"/>
</dbReference>
<feature type="chain" id="PRO_5047069107" evidence="1">
    <location>
        <begin position="21"/>
        <end position="213"/>
    </location>
</feature>
<dbReference type="EMBL" id="JBHTHZ010000014">
    <property type="protein sequence ID" value="MFD0795401.1"/>
    <property type="molecule type" value="Genomic_DNA"/>
</dbReference>
<reference evidence="4" key="1">
    <citation type="journal article" date="2019" name="Int. J. Syst. Evol. Microbiol.">
        <title>The Global Catalogue of Microorganisms (GCM) 10K type strain sequencing project: providing services to taxonomists for standard genome sequencing and annotation.</title>
        <authorList>
            <consortium name="The Broad Institute Genomics Platform"/>
            <consortium name="The Broad Institute Genome Sequencing Center for Infectious Disease"/>
            <person name="Wu L."/>
            <person name="Ma J."/>
        </authorList>
    </citation>
    <scope>NUCLEOTIDE SEQUENCE [LARGE SCALE GENOMIC DNA]</scope>
    <source>
        <strain evidence="4">CCUG 61484</strain>
    </source>
</reference>
<evidence type="ECO:0000313" key="3">
    <source>
        <dbReference type="EMBL" id="MFD0795401.1"/>
    </source>
</evidence>
<evidence type="ECO:0000259" key="2">
    <source>
        <dbReference type="Pfam" id="PF13590"/>
    </source>
</evidence>
<keyword evidence="4" id="KW-1185">Reference proteome</keyword>
<dbReference type="Pfam" id="PF13590">
    <property type="entry name" value="DUF4136"/>
    <property type="match status" value="1"/>
</dbReference>
<dbReference type="Proteomes" id="UP001597010">
    <property type="component" value="Unassembled WGS sequence"/>
</dbReference>
<evidence type="ECO:0000256" key="1">
    <source>
        <dbReference type="SAM" id="SignalP"/>
    </source>
</evidence>